<evidence type="ECO:0000313" key="8">
    <source>
        <dbReference type="Proteomes" id="UP000621560"/>
    </source>
</evidence>
<dbReference type="Pfam" id="PF01048">
    <property type="entry name" value="PNP_UDP_1"/>
    <property type="match status" value="1"/>
</dbReference>
<dbReference type="GO" id="GO:0019284">
    <property type="term" value="P:L-methionine salvage from S-adenosylmethionine"/>
    <property type="evidence" value="ECO:0007669"/>
    <property type="project" value="TreeGrafter"/>
</dbReference>
<reference evidence="7" key="1">
    <citation type="submission" date="2020-09" db="EMBL/GenBank/DDBJ databases">
        <title>A novel bacterium of genus Paenibacillus, isolated from South China Sea.</title>
        <authorList>
            <person name="Huang H."/>
            <person name="Mo K."/>
            <person name="Hu Y."/>
        </authorList>
    </citation>
    <scope>NUCLEOTIDE SEQUENCE</scope>
    <source>
        <strain evidence="7">IB182496</strain>
    </source>
</reference>
<dbReference type="EC" id="3.2.2.9" evidence="2"/>
<dbReference type="NCBIfam" id="TIGR01704">
    <property type="entry name" value="MTA_SAH-Nsdase"/>
    <property type="match status" value="1"/>
</dbReference>
<dbReference type="InterPro" id="IPR035994">
    <property type="entry name" value="Nucleoside_phosphorylase_sf"/>
</dbReference>
<dbReference type="PANTHER" id="PTHR46832">
    <property type="entry name" value="5'-METHYLTHIOADENOSINE/S-ADENOSYLHOMOCYSTEINE NUCLEOSIDASE"/>
    <property type="match status" value="1"/>
</dbReference>
<dbReference type="GO" id="GO:0005829">
    <property type="term" value="C:cytosol"/>
    <property type="evidence" value="ECO:0007669"/>
    <property type="project" value="TreeGrafter"/>
</dbReference>
<comment type="pathway">
    <text evidence="1">Amino-acid biosynthesis; L-methionine biosynthesis via salvage pathway; S-methyl-5-thio-alpha-D-ribose 1-phosphate from S-methyl-5'-thioadenosine (hydrolase route): step 1/2.</text>
</comment>
<dbReference type="RefSeq" id="WP_190918432.1">
    <property type="nucleotide sequence ID" value="NZ_JACXIZ010000021.1"/>
</dbReference>
<feature type="domain" description="Nucleoside phosphorylase" evidence="6">
    <location>
        <begin position="5"/>
        <end position="230"/>
    </location>
</feature>
<dbReference type="InterPro" id="IPR000845">
    <property type="entry name" value="Nucleoside_phosphorylase_d"/>
</dbReference>
<evidence type="ECO:0000256" key="4">
    <source>
        <dbReference type="ARBA" id="ARBA00022801"/>
    </source>
</evidence>
<accession>A0A927BUY6</accession>
<dbReference type="AlphaFoldDB" id="A0A927BUY6"/>
<dbReference type="CDD" id="cd09008">
    <property type="entry name" value="MTAN"/>
    <property type="match status" value="1"/>
</dbReference>
<dbReference type="GO" id="GO:0009164">
    <property type="term" value="P:nucleoside catabolic process"/>
    <property type="evidence" value="ECO:0007669"/>
    <property type="project" value="InterPro"/>
</dbReference>
<gene>
    <name evidence="7" type="ORF">IDH44_13495</name>
</gene>
<sequence length="232" mass="24901">MKNRKMGIIGAMSEEVELLHRHVEVTQKHEKAGLTLYEGTLHGRDVVYGKSGVGKVNAAVCTQFMIDLGAGGICFTGVAGALDPELEIGDLVISSSCVQHDMDASPLGFARGEVPFQEVSDYAADGTLVELARQTGERLFPGRCLVGKVLSGDQFIASRESVQMLREEMGGACVEMEGAALAQVCWMNGTPFVVIRSMSDKADGSAQVNFETFTQEAADRSYRFVSALVEAL</sequence>
<dbReference type="GO" id="GO:0008930">
    <property type="term" value="F:methylthioadenosine nucleosidase activity"/>
    <property type="evidence" value="ECO:0007669"/>
    <property type="project" value="InterPro"/>
</dbReference>
<evidence type="ECO:0000256" key="5">
    <source>
        <dbReference type="ARBA" id="ARBA00023167"/>
    </source>
</evidence>
<dbReference type="Proteomes" id="UP000621560">
    <property type="component" value="Unassembled WGS sequence"/>
</dbReference>
<dbReference type="Gene3D" id="3.40.50.1580">
    <property type="entry name" value="Nucleoside phosphorylase domain"/>
    <property type="match status" value="1"/>
</dbReference>
<evidence type="ECO:0000259" key="6">
    <source>
        <dbReference type="Pfam" id="PF01048"/>
    </source>
</evidence>
<dbReference type="PANTHER" id="PTHR46832:SF1">
    <property type="entry name" value="5'-METHYLTHIOADENOSINE_S-ADENOSYLHOMOCYSTEINE NUCLEOSIDASE"/>
    <property type="match status" value="1"/>
</dbReference>
<dbReference type="SUPFAM" id="SSF53167">
    <property type="entry name" value="Purine and uridine phosphorylases"/>
    <property type="match status" value="1"/>
</dbReference>
<comment type="caution">
    <text evidence="7">The sequence shown here is derived from an EMBL/GenBank/DDBJ whole genome shotgun (WGS) entry which is preliminary data.</text>
</comment>
<keyword evidence="3" id="KW-0028">Amino-acid biosynthesis</keyword>
<evidence type="ECO:0000313" key="7">
    <source>
        <dbReference type="EMBL" id="MBD2846215.1"/>
    </source>
</evidence>
<dbReference type="InterPro" id="IPR010049">
    <property type="entry name" value="MTA_SAH_Nsdase"/>
</dbReference>
<protein>
    <recommendedName>
        <fullName evidence="2">adenosylhomocysteine nucleosidase</fullName>
        <ecNumber evidence="2">3.2.2.9</ecNumber>
    </recommendedName>
</protein>
<keyword evidence="5" id="KW-0486">Methionine biosynthesis</keyword>
<dbReference type="GO" id="GO:0019509">
    <property type="term" value="P:L-methionine salvage from methylthioadenosine"/>
    <property type="evidence" value="ECO:0007669"/>
    <property type="project" value="InterPro"/>
</dbReference>
<dbReference type="EMBL" id="JACXIZ010000021">
    <property type="protein sequence ID" value="MBD2846215.1"/>
    <property type="molecule type" value="Genomic_DNA"/>
</dbReference>
<keyword evidence="7" id="KW-0326">Glycosidase</keyword>
<dbReference type="GO" id="GO:0008782">
    <property type="term" value="F:adenosylhomocysteine nucleosidase activity"/>
    <property type="evidence" value="ECO:0007669"/>
    <property type="project" value="UniProtKB-EC"/>
</dbReference>
<evidence type="ECO:0000256" key="3">
    <source>
        <dbReference type="ARBA" id="ARBA00022605"/>
    </source>
</evidence>
<keyword evidence="4 7" id="KW-0378">Hydrolase</keyword>
<keyword evidence="8" id="KW-1185">Reference proteome</keyword>
<proteinExistence type="predicted"/>
<dbReference type="NCBIfam" id="NF004079">
    <property type="entry name" value="PRK05584.1"/>
    <property type="match status" value="1"/>
</dbReference>
<organism evidence="7 8">
    <name type="scientific">Paenibacillus sabuli</name>
    <dbReference type="NCBI Taxonomy" id="2772509"/>
    <lineage>
        <taxon>Bacteria</taxon>
        <taxon>Bacillati</taxon>
        <taxon>Bacillota</taxon>
        <taxon>Bacilli</taxon>
        <taxon>Bacillales</taxon>
        <taxon>Paenibacillaceae</taxon>
        <taxon>Paenibacillus</taxon>
    </lineage>
</organism>
<evidence type="ECO:0000256" key="1">
    <source>
        <dbReference type="ARBA" id="ARBA00004945"/>
    </source>
</evidence>
<name>A0A927BUY6_9BACL</name>
<evidence type="ECO:0000256" key="2">
    <source>
        <dbReference type="ARBA" id="ARBA00011974"/>
    </source>
</evidence>